<organism evidence="2 3">
    <name type="scientific">Rhizobium laguerreae</name>
    <dbReference type="NCBI Taxonomy" id="1076926"/>
    <lineage>
        <taxon>Bacteria</taxon>
        <taxon>Pseudomonadati</taxon>
        <taxon>Pseudomonadota</taxon>
        <taxon>Alphaproteobacteria</taxon>
        <taxon>Hyphomicrobiales</taxon>
        <taxon>Rhizobiaceae</taxon>
        <taxon>Rhizobium/Agrobacterium group</taxon>
        <taxon>Rhizobium</taxon>
    </lineage>
</organism>
<comment type="caution">
    <text evidence="2">The sequence shown here is derived from an EMBL/GenBank/DDBJ whole genome shotgun (WGS) entry which is preliminary data.</text>
</comment>
<keyword evidence="3" id="KW-1185">Reference proteome</keyword>
<gene>
    <name evidence="2" type="ORF">FHS25_006875</name>
</gene>
<name>A0ABR6GJ86_9HYPH</name>
<dbReference type="InterPro" id="IPR029058">
    <property type="entry name" value="AB_hydrolase_fold"/>
</dbReference>
<dbReference type="Proteomes" id="UP000542811">
    <property type="component" value="Unassembled WGS sequence"/>
</dbReference>
<dbReference type="SUPFAM" id="SSF53474">
    <property type="entry name" value="alpha/beta-Hydrolases"/>
    <property type="match status" value="1"/>
</dbReference>
<dbReference type="Gene3D" id="3.40.50.1820">
    <property type="entry name" value="alpha/beta hydrolase"/>
    <property type="match status" value="1"/>
</dbReference>
<evidence type="ECO:0000259" key="1">
    <source>
        <dbReference type="Pfam" id="PF12697"/>
    </source>
</evidence>
<feature type="domain" description="AB hydrolase-1" evidence="1">
    <location>
        <begin position="13"/>
        <end position="266"/>
    </location>
</feature>
<dbReference type="EMBL" id="JACHXX010000016">
    <property type="protein sequence ID" value="MBB3166358.1"/>
    <property type="molecule type" value="Genomic_DNA"/>
</dbReference>
<reference evidence="2 3" key="1">
    <citation type="submission" date="2020-08" db="EMBL/GenBank/DDBJ databases">
        <title>Genomic Encyclopedia of Type Strains, Phase III (KMG-III): the genomes of soil and plant-associated and newly described type strains.</title>
        <authorList>
            <person name="Whitman W."/>
        </authorList>
    </citation>
    <scope>NUCLEOTIDE SEQUENCE [LARGE SCALE GENOMIC DNA]</scope>
    <source>
        <strain evidence="2 3">CECT 8280</strain>
    </source>
</reference>
<dbReference type="InterPro" id="IPR000073">
    <property type="entry name" value="AB_hydrolase_1"/>
</dbReference>
<proteinExistence type="predicted"/>
<protein>
    <submittedName>
        <fullName evidence="2">Pimeloyl-ACP methyl ester carboxylesterase</fullName>
    </submittedName>
</protein>
<sequence length="292" mass="32129">MPAMPFGHAFQSEWERHFTIVHWDQRLTGKTLCANGIETGLVLNDFAEDGVDLVRQLQQRFPGRPIGLVGHSWGTAVAIRMLQAAPELFAGYLAIGQVSDFLAAERYGYETVLAEARRRGAAALITSLNRFPNYPAGNSLSHASLSAVRAAEVKLGFGHYRKQSVMLKLLWLAFVSPDCRWRDLLTLANSKAQSACLDIALAELPQFVVRAAGVAIQCPVLMVGGAFDLFTPTPAAREFFETIHAPQKKLLEVVELAHFGPLEDAPLFNRIIIGEFLPMIVNHAASHDRSKV</sequence>
<dbReference type="Pfam" id="PF12697">
    <property type="entry name" value="Abhydrolase_6"/>
    <property type="match status" value="1"/>
</dbReference>
<evidence type="ECO:0000313" key="3">
    <source>
        <dbReference type="Proteomes" id="UP000542811"/>
    </source>
</evidence>
<evidence type="ECO:0000313" key="2">
    <source>
        <dbReference type="EMBL" id="MBB3166358.1"/>
    </source>
</evidence>
<accession>A0ABR6GJ86</accession>